<dbReference type="EMBL" id="JAADYS010001330">
    <property type="protein sequence ID" value="KAF4463640.1"/>
    <property type="molecule type" value="Genomic_DNA"/>
</dbReference>
<dbReference type="GO" id="GO:0008250">
    <property type="term" value="C:oligosaccharyltransferase complex"/>
    <property type="evidence" value="ECO:0007669"/>
    <property type="project" value="InterPro"/>
</dbReference>
<feature type="transmembrane region" description="Helical" evidence="7">
    <location>
        <begin position="185"/>
        <end position="208"/>
    </location>
</feature>
<comment type="caution">
    <text evidence="10">The sequence shown here is derived from an EMBL/GenBank/DDBJ whole genome shotgun (WGS) entry which is preliminary data.</text>
</comment>
<keyword evidence="4" id="KW-0256">Endoplasmic reticulum</keyword>
<evidence type="ECO:0000259" key="9">
    <source>
        <dbReference type="Pfam" id="PF25147"/>
    </source>
</evidence>
<dbReference type="Pfam" id="PF25147">
    <property type="entry name" value="Ribophorin_II_C"/>
    <property type="match status" value="1"/>
</dbReference>
<evidence type="ECO:0000256" key="8">
    <source>
        <dbReference type="SAM" id="SignalP"/>
    </source>
</evidence>
<feature type="chain" id="PRO_5044226990" evidence="8">
    <location>
        <begin position="19"/>
        <end position="341"/>
    </location>
</feature>
<evidence type="ECO:0000256" key="2">
    <source>
        <dbReference type="ARBA" id="ARBA00022692"/>
    </source>
</evidence>
<dbReference type="Proteomes" id="UP000554235">
    <property type="component" value="Unassembled WGS sequence"/>
</dbReference>
<keyword evidence="2 7" id="KW-0812">Transmembrane</keyword>
<reference evidence="10 11" key="1">
    <citation type="submission" date="2020-01" db="EMBL/GenBank/DDBJ databases">
        <title>Identification and distribution of gene clusters putatively required for synthesis of sphingolipid metabolism inhibitors in phylogenetically diverse species of the filamentous fungus Fusarium.</title>
        <authorList>
            <person name="Kim H.-S."/>
            <person name="Busman M."/>
            <person name="Brown D.W."/>
            <person name="Divon H."/>
            <person name="Uhlig S."/>
            <person name="Proctor R.H."/>
        </authorList>
    </citation>
    <scope>NUCLEOTIDE SEQUENCE [LARGE SCALE GENOMIC DNA]</scope>
    <source>
        <strain evidence="10 11">NRRL 20459</strain>
    </source>
</reference>
<name>A0A8H4L8N6_9HYPO</name>
<dbReference type="InterPro" id="IPR008814">
    <property type="entry name" value="Swp1"/>
</dbReference>
<keyword evidence="10" id="KW-0808">Transferase</keyword>
<gene>
    <name evidence="10" type="ORF">FALBO_9534</name>
</gene>
<keyword evidence="6 7" id="KW-0472">Membrane</keyword>
<feature type="signal peptide" evidence="8">
    <location>
        <begin position="1"/>
        <end position="18"/>
    </location>
</feature>
<proteinExistence type="predicted"/>
<keyword evidence="3 8" id="KW-0732">Signal</keyword>
<keyword evidence="11" id="KW-1185">Reference proteome</keyword>
<keyword evidence="5 7" id="KW-1133">Transmembrane helix</keyword>
<evidence type="ECO:0000256" key="7">
    <source>
        <dbReference type="SAM" id="Phobius"/>
    </source>
</evidence>
<comment type="subcellular location">
    <subcellularLocation>
        <location evidence="1">Endoplasmic reticulum membrane</location>
        <topology evidence="1">Multi-pass membrane protein</topology>
    </subcellularLocation>
</comment>
<dbReference type="GO" id="GO:0006487">
    <property type="term" value="P:protein N-linked glycosylation"/>
    <property type="evidence" value="ECO:0007669"/>
    <property type="project" value="TreeGrafter"/>
</dbReference>
<evidence type="ECO:0000256" key="5">
    <source>
        <dbReference type="ARBA" id="ARBA00022989"/>
    </source>
</evidence>
<accession>A0A8H4L8N6</accession>
<dbReference type="GO" id="GO:0016740">
    <property type="term" value="F:transferase activity"/>
    <property type="evidence" value="ECO:0007669"/>
    <property type="project" value="UniProtKB-KW"/>
</dbReference>
<evidence type="ECO:0000313" key="10">
    <source>
        <dbReference type="EMBL" id="KAF4463640.1"/>
    </source>
</evidence>
<dbReference type="PANTHER" id="PTHR12640:SF0">
    <property type="entry name" value="DOLICHYL-DIPHOSPHOOLIGOSACCHARIDE--PROTEIN GLYCOSYLTRANSFERASE SUBUNIT 2"/>
    <property type="match status" value="1"/>
</dbReference>
<sequence length="341" mass="36295">MRFSIASSLLLLTGAASAASSWGFTDGSVTVASKKTGQTATNKFSEQKPTKNALVLGHTDTIKVSLTTTEASKAKRPHQAFLVLTESTGLEAPYPLNIKASGKGTVEITHKDLPVQLLLSDTPIKANLVLGSFGSSKPLISPVFDIEIQLDPNTPAPQYEAPLRYGPRAQINHIFRADPKSPPKIISLAFVLAILAAIPTLFLGWLALGANVYHISKALGAAPVSHAVFFGSIIAIEGTFFLYYSTWNLFQTLPVIGLLGAVSFLSGTKALSEVQSRRLAGERLAGFKTGTLDMTACQSGPPDDVALVVAMVVEDGDTYMMDGARWELFVTSKSSDFYDGG</sequence>
<evidence type="ECO:0000256" key="3">
    <source>
        <dbReference type="ARBA" id="ARBA00022729"/>
    </source>
</evidence>
<evidence type="ECO:0000256" key="1">
    <source>
        <dbReference type="ARBA" id="ARBA00004477"/>
    </source>
</evidence>
<dbReference type="UniPathway" id="UPA00378"/>
<evidence type="ECO:0000256" key="4">
    <source>
        <dbReference type="ARBA" id="ARBA00022824"/>
    </source>
</evidence>
<dbReference type="AlphaFoldDB" id="A0A8H4L8N6"/>
<organism evidence="10 11">
    <name type="scientific">Fusarium albosuccineum</name>
    <dbReference type="NCBI Taxonomy" id="1237068"/>
    <lineage>
        <taxon>Eukaryota</taxon>
        <taxon>Fungi</taxon>
        <taxon>Dikarya</taxon>
        <taxon>Ascomycota</taxon>
        <taxon>Pezizomycotina</taxon>
        <taxon>Sordariomycetes</taxon>
        <taxon>Hypocreomycetidae</taxon>
        <taxon>Hypocreales</taxon>
        <taxon>Nectriaceae</taxon>
        <taxon>Fusarium</taxon>
        <taxon>Fusarium decemcellulare species complex</taxon>
    </lineage>
</organism>
<dbReference type="PANTHER" id="PTHR12640">
    <property type="entry name" value="RIBOPHORIN II"/>
    <property type="match status" value="1"/>
</dbReference>
<feature type="domain" description="Ribophorin II C-terminal" evidence="9">
    <location>
        <begin position="175"/>
        <end position="278"/>
    </location>
</feature>
<protein>
    <submittedName>
        <fullName evidence="10">Oligosaccharyltransferase delta subunit (Ribophorin II)</fullName>
    </submittedName>
</protein>
<feature type="transmembrane region" description="Helical" evidence="7">
    <location>
        <begin position="249"/>
        <end position="268"/>
    </location>
</feature>
<feature type="transmembrane region" description="Helical" evidence="7">
    <location>
        <begin position="220"/>
        <end position="243"/>
    </location>
</feature>
<evidence type="ECO:0000313" key="11">
    <source>
        <dbReference type="Proteomes" id="UP000554235"/>
    </source>
</evidence>
<evidence type="ECO:0000256" key="6">
    <source>
        <dbReference type="ARBA" id="ARBA00023136"/>
    </source>
</evidence>
<dbReference type="InterPro" id="IPR056790">
    <property type="entry name" value="Ribophorin_II_C"/>
</dbReference>
<dbReference type="OrthoDB" id="432292at2759"/>